<evidence type="ECO:0000313" key="2">
    <source>
        <dbReference type="EMBL" id="MBR8645679.1"/>
    </source>
</evidence>
<feature type="domain" description="Transposase IS116/IS110/IS902 C-terminal" evidence="1">
    <location>
        <begin position="4"/>
        <end position="66"/>
    </location>
</feature>
<evidence type="ECO:0000259" key="1">
    <source>
        <dbReference type="Pfam" id="PF02371"/>
    </source>
</evidence>
<dbReference type="Pfam" id="PF02371">
    <property type="entry name" value="Transposase_20"/>
    <property type="match status" value="1"/>
</dbReference>
<accession>A0A941FMT9</accession>
<gene>
    <name evidence="2" type="ORF">KEH51_21710</name>
</gene>
<reference evidence="2" key="1">
    <citation type="submission" date="2021-04" db="EMBL/GenBank/DDBJ databases">
        <title>Whole genome sequencing of Enterococci isolates from hospitalized patients.</title>
        <authorList>
            <person name="Ogoti B.M."/>
            <person name="Onyambu F.G."/>
        </authorList>
    </citation>
    <scope>NUCLEOTIDE SEQUENCE</scope>
    <source>
        <strain evidence="2">242</strain>
    </source>
</reference>
<dbReference type="Proteomes" id="UP000680045">
    <property type="component" value="Unassembled WGS sequence"/>
</dbReference>
<dbReference type="GO" id="GO:0004803">
    <property type="term" value="F:transposase activity"/>
    <property type="evidence" value="ECO:0007669"/>
    <property type="project" value="InterPro"/>
</dbReference>
<protein>
    <submittedName>
        <fullName evidence="2">IS110 family transposase</fullName>
    </submittedName>
</protein>
<dbReference type="InterPro" id="IPR003346">
    <property type="entry name" value="Transposase_20"/>
</dbReference>
<dbReference type="EMBL" id="JAGTPW010000047">
    <property type="protein sequence ID" value="MBR8645679.1"/>
    <property type="molecule type" value="Genomic_DNA"/>
</dbReference>
<dbReference type="InterPro" id="IPR047650">
    <property type="entry name" value="Transpos_IS110"/>
</dbReference>
<organism evidence="2 3">
    <name type="scientific">Peribacillus frigoritolerans</name>
    <dbReference type="NCBI Taxonomy" id="450367"/>
    <lineage>
        <taxon>Bacteria</taxon>
        <taxon>Bacillati</taxon>
        <taxon>Bacillota</taxon>
        <taxon>Bacilli</taxon>
        <taxon>Bacillales</taxon>
        <taxon>Bacillaceae</taxon>
        <taxon>Peribacillus</taxon>
    </lineage>
</organism>
<dbReference type="PANTHER" id="PTHR33055">
    <property type="entry name" value="TRANSPOSASE FOR INSERTION SEQUENCE ELEMENT IS1111A"/>
    <property type="match status" value="1"/>
</dbReference>
<dbReference type="GO" id="GO:0003677">
    <property type="term" value="F:DNA binding"/>
    <property type="evidence" value="ECO:0007669"/>
    <property type="project" value="InterPro"/>
</dbReference>
<proteinExistence type="predicted"/>
<name>A0A941FMT9_9BACI</name>
<sequence>MNKAAAATFIAEMGVDMSVFKSAKHLASWAGVSPETTESAGKKTSKTTQGNKALKTMAVECVLLATSR</sequence>
<dbReference type="GO" id="GO:0006313">
    <property type="term" value="P:DNA transposition"/>
    <property type="evidence" value="ECO:0007669"/>
    <property type="project" value="InterPro"/>
</dbReference>
<evidence type="ECO:0000313" key="3">
    <source>
        <dbReference type="Proteomes" id="UP000680045"/>
    </source>
</evidence>
<dbReference type="PANTHER" id="PTHR33055:SF15">
    <property type="entry name" value="TRANSPOSASE-RELATED"/>
    <property type="match status" value="1"/>
</dbReference>
<dbReference type="AlphaFoldDB" id="A0A941FMT9"/>
<comment type="caution">
    <text evidence="2">The sequence shown here is derived from an EMBL/GenBank/DDBJ whole genome shotgun (WGS) entry which is preliminary data.</text>
</comment>